<dbReference type="Gene3D" id="2.60.40.10">
    <property type="entry name" value="Immunoglobulins"/>
    <property type="match status" value="1"/>
</dbReference>
<dbReference type="SUPFAM" id="SSF49265">
    <property type="entry name" value="Fibronectin type III"/>
    <property type="match status" value="1"/>
</dbReference>
<feature type="domain" description="Fibronectin type-III" evidence="1">
    <location>
        <begin position="18"/>
        <end position="111"/>
    </location>
</feature>
<dbReference type="GeneID" id="111087547"/>
<proteinExistence type="predicted"/>
<dbReference type="Proteomes" id="UP000694941">
    <property type="component" value="Unplaced"/>
</dbReference>
<keyword evidence="2" id="KW-1185">Reference proteome</keyword>
<evidence type="ECO:0000259" key="1">
    <source>
        <dbReference type="PROSITE" id="PS50853"/>
    </source>
</evidence>
<reference evidence="3" key="1">
    <citation type="submission" date="2025-08" db="UniProtKB">
        <authorList>
            <consortium name="RefSeq"/>
        </authorList>
    </citation>
    <scope>IDENTIFICATION</scope>
    <source>
        <tissue evidence="3">Muscle</tissue>
    </source>
</reference>
<evidence type="ECO:0000313" key="2">
    <source>
        <dbReference type="Proteomes" id="UP000694941"/>
    </source>
</evidence>
<evidence type="ECO:0000313" key="3">
    <source>
        <dbReference type="RefSeq" id="XP_022250237.1"/>
    </source>
</evidence>
<gene>
    <name evidence="3" type="primary">LOC111087547</name>
</gene>
<protein>
    <submittedName>
        <fullName evidence="3">Nephrin-like</fullName>
    </submittedName>
</protein>
<dbReference type="PROSITE" id="PS50853">
    <property type="entry name" value="FN3"/>
    <property type="match status" value="1"/>
</dbReference>
<accession>A0ABM1T2Y1</accession>
<dbReference type="Pfam" id="PF00041">
    <property type="entry name" value="fn3"/>
    <property type="match status" value="1"/>
</dbReference>
<dbReference type="InterPro" id="IPR003961">
    <property type="entry name" value="FN3_dom"/>
</dbReference>
<organism evidence="2 3">
    <name type="scientific">Limulus polyphemus</name>
    <name type="common">Atlantic horseshoe crab</name>
    <dbReference type="NCBI Taxonomy" id="6850"/>
    <lineage>
        <taxon>Eukaryota</taxon>
        <taxon>Metazoa</taxon>
        <taxon>Ecdysozoa</taxon>
        <taxon>Arthropoda</taxon>
        <taxon>Chelicerata</taxon>
        <taxon>Merostomata</taxon>
        <taxon>Xiphosura</taxon>
        <taxon>Limulidae</taxon>
        <taxon>Limulus</taxon>
    </lineage>
</organism>
<dbReference type="RefSeq" id="XP_022250237.1">
    <property type="nucleotide sequence ID" value="XM_022394529.1"/>
</dbReference>
<dbReference type="InterPro" id="IPR036116">
    <property type="entry name" value="FN3_sf"/>
</dbReference>
<sequence>MGKDVVRIKLRETGKPDPPSDLFVVNVTHNAVSLSWKAGFNGGFQQQFRVRFKKKTSEEYTYSDFIAGNASGAIINGLNPQTDYVFEIMSRNVVGESDYSEEVAYIKTLGKIIDNYNTPR</sequence>
<dbReference type="InterPro" id="IPR013783">
    <property type="entry name" value="Ig-like_fold"/>
</dbReference>
<dbReference type="CDD" id="cd00063">
    <property type="entry name" value="FN3"/>
    <property type="match status" value="1"/>
</dbReference>
<name>A0ABM1T2Y1_LIMPO</name>
<dbReference type="SMART" id="SM00060">
    <property type="entry name" value="FN3"/>
    <property type="match status" value="1"/>
</dbReference>